<dbReference type="GO" id="GO:0019305">
    <property type="term" value="P:dTDP-rhamnose biosynthetic process"/>
    <property type="evidence" value="ECO:0007669"/>
    <property type="project" value="UniProtKB-UniPathway"/>
</dbReference>
<feature type="domain" description="RmlD-like substrate binding" evidence="8">
    <location>
        <begin position="6"/>
        <end position="287"/>
    </location>
</feature>
<dbReference type="PANTHER" id="PTHR10491">
    <property type="entry name" value="DTDP-4-DEHYDRORHAMNOSE REDUCTASE"/>
    <property type="match status" value="1"/>
</dbReference>
<dbReference type="UniPathway" id="UPA00124"/>
<evidence type="ECO:0000256" key="3">
    <source>
        <dbReference type="ARBA" id="ARBA00012929"/>
    </source>
</evidence>
<dbReference type="Pfam" id="PF04321">
    <property type="entry name" value="RmlD_sub_bind"/>
    <property type="match status" value="1"/>
</dbReference>
<organism evidence="9 10">
    <name type="scientific">Sphingorhabdus pulchriflava</name>
    <dbReference type="NCBI Taxonomy" id="2292257"/>
    <lineage>
        <taxon>Bacteria</taxon>
        <taxon>Pseudomonadati</taxon>
        <taxon>Pseudomonadota</taxon>
        <taxon>Alphaproteobacteria</taxon>
        <taxon>Sphingomonadales</taxon>
        <taxon>Sphingomonadaceae</taxon>
        <taxon>Sphingorhabdus</taxon>
    </lineage>
</organism>
<comment type="function">
    <text evidence="6">Catalyzes the reduction of dTDP-6-deoxy-L-lyxo-4-hexulose to yield dTDP-L-rhamnose.</text>
</comment>
<evidence type="ECO:0000256" key="6">
    <source>
        <dbReference type="RuleBase" id="RU364082"/>
    </source>
</evidence>
<dbReference type="GO" id="GO:0008831">
    <property type="term" value="F:dTDP-4-dehydrorhamnose reductase activity"/>
    <property type="evidence" value="ECO:0007669"/>
    <property type="project" value="UniProtKB-EC"/>
</dbReference>
<evidence type="ECO:0000256" key="7">
    <source>
        <dbReference type="SAM" id="MobiDB-lite"/>
    </source>
</evidence>
<dbReference type="SUPFAM" id="SSF51735">
    <property type="entry name" value="NAD(P)-binding Rossmann-fold domains"/>
    <property type="match status" value="1"/>
</dbReference>
<dbReference type="NCBIfam" id="TIGR01214">
    <property type="entry name" value="rmlD"/>
    <property type="match status" value="1"/>
</dbReference>
<proteinExistence type="inferred from homology"/>
<name>A0A371B1S8_9SPHN</name>
<keyword evidence="6 9" id="KW-0560">Oxidoreductase</keyword>
<reference evidence="10" key="1">
    <citation type="submission" date="2018-08" db="EMBL/GenBank/DDBJ databases">
        <authorList>
            <person name="Kim S.-J."/>
            <person name="Jung G.-Y."/>
        </authorList>
    </citation>
    <scope>NUCLEOTIDE SEQUENCE [LARGE SCALE GENOMIC DNA]</scope>
    <source>
        <strain evidence="10">GY_G</strain>
    </source>
</reference>
<dbReference type="CDD" id="cd05254">
    <property type="entry name" value="dTDP_HR_like_SDR_e"/>
    <property type="match status" value="1"/>
</dbReference>
<comment type="pathway">
    <text evidence="1 6">Carbohydrate biosynthesis; dTDP-L-rhamnose biosynthesis.</text>
</comment>
<dbReference type="OrthoDB" id="9803892at2"/>
<comment type="cofactor">
    <cofactor evidence="6">
        <name>Mg(2+)</name>
        <dbReference type="ChEBI" id="CHEBI:18420"/>
    </cofactor>
    <text evidence="6">Binds 1 Mg(2+) ion per monomer.</text>
</comment>
<evidence type="ECO:0000256" key="1">
    <source>
        <dbReference type="ARBA" id="ARBA00004781"/>
    </source>
</evidence>
<dbReference type="PANTHER" id="PTHR10491:SF4">
    <property type="entry name" value="METHIONINE ADENOSYLTRANSFERASE 2 SUBUNIT BETA"/>
    <property type="match status" value="1"/>
</dbReference>
<evidence type="ECO:0000256" key="5">
    <source>
        <dbReference type="ARBA" id="ARBA00048200"/>
    </source>
</evidence>
<dbReference type="Proteomes" id="UP000263833">
    <property type="component" value="Unassembled WGS sequence"/>
</dbReference>
<dbReference type="Gene3D" id="3.40.50.720">
    <property type="entry name" value="NAD(P)-binding Rossmann-like Domain"/>
    <property type="match status" value="1"/>
</dbReference>
<keyword evidence="6" id="KW-0521">NADP</keyword>
<dbReference type="RefSeq" id="WP_115550255.1">
    <property type="nucleotide sequence ID" value="NZ_QRGP01000003.1"/>
</dbReference>
<evidence type="ECO:0000256" key="2">
    <source>
        <dbReference type="ARBA" id="ARBA00010944"/>
    </source>
</evidence>
<evidence type="ECO:0000313" key="9">
    <source>
        <dbReference type="EMBL" id="RDV01477.1"/>
    </source>
</evidence>
<comment type="catalytic activity">
    <reaction evidence="5 6">
        <text>dTDP-beta-L-rhamnose + NADP(+) = dTDP-4-dehydro-beta-L-rhamnose + NADPH + H(+)</text>
        <dbReference type="Rhea" id="RHEA:21796"/>
        <dbReference type="ChEBI" id="CHEBI:15378"/>
        <dbReference type="ChEBI" id="CHEBI:57510"/>
        <dbReference type="ChEBI" id="CHEBI:57783"/>
        <dbReference type="ChEBI" id="CHEBI:58349"/>
        <dbReference type="ChEBI" id="CHEBI:62830"/>
        <dbReference type="EC" id="1.1.1.133"/>
    </reaction>
</comment>
<sequence>MPCAPILVTGVTGQVGGAVFRQAQQRGLNIWAPTRADLDLTSASSIKRAMSENALSAVINCAAYTAVDKAESEPELAAQINAEAPAILAAETRRRGIPLIHVSTDYVFDGEKSDPYIESDFVNPINVYGKTKQAGEAAIQATQPNHAIIRTAWVLSASGANFLNTMLRLGAERAEVSVVADQFGCPTAADDIAHALLTVTQNLRDRAGTWHFVNQGSASWYELAAFIFAEASRRHLATPQLRAITHQEYPTPARRPANSQLSTAKFEKDFSSAPRTWQEAVSDVLQQRFS</sequence>
<accession>A0A371B1S8</accession>
<keyword evidence="10" id="KW-1185">Reference proteome</keyword>
<evidence type="ECO:0000259" key="8">
    <source>
        <dbReference type="Pfam" id="PF04321"/>
    </source>
</evidence>
<protein>
    <recommendedName>
        <fullName evidence="4 6">dTDP-4-dehydrorhamnose reductase</fullName>
        <ecNumber evidence="3 6">1.1.1.133</ecNumber>
    </recommendedName>
</protein>
<dbReference type="AlphaFoldDB" id="A0A371B1S8"/>
<dbReference type="Gene3D" id="3.90.25.10">
    <property type="entry name" value="UDP-galactose 4-epimerase, domain 1"/>
    <property type="match status" value="1"/>
</dbReference>
<comment type="caution">
    <text evidence="9">The sequence shown here is derived from an EMBL/GenBank/DDBJ whole genome shotgun (WGS) entry which is preliminary data.</text>
</comment>
<comment type="similarity">
    <text evidence="2 6">Belongs to the dTDP-4-dehydrorhamnose reductase family.</text>
</comment>
<dbReference type="InterPro" id="IPR029903">
    <property type="entry name" value="RmlD-like-bd"/>
</dbReference>
<dbReference type="EC" id="1.1.1.133" evidence="3 6"/>
<dbReference type="EMBL" id="QRGP01000003">
    <property type="protein sequence ID" value="RDV01477.1"/>
    <property type="molecule type" value="Genomic_DNA"/>
</dbReference>
<feature type="region of interest" description="Disordered" evidence="7">
    <location>
        <begin position="248"/>
        <end position="273"/>
    </location>
</feature>
<dbReference type="InterPro" id="IPR036291">
    <property type="entry name" value="NAD(P)-bd_dom_sf"/>
</dbReference>
<dbReference type="InterPro" id="IPR005913">
    <property type="entry name" value="dTDP_dehydrorham_reduct"/>
</dbReference>
<evidence type="ECO:0000256" key="4">
    <source>
        <dbReference type="ARBA" id="ARBA00017099"/>
    </source>
</evidence>
<evidence type="ECO:0000313" key="10">
    <source>
        <dbReference type="Proteomes" id="UP000263833"/>
    </source>
</evidence>
<gene>
    <name evidence="9" type="primary">rfbD</name>
    <name evidence="9" type="ORF">DXH95_14370</name>
</gene>